<feature type="compositionally biased region" description="Low complexity" evidence="2">
    <location>
        <begin position="270"/>
        <end position="279"/>
    </location>
</feature>
<dbReference type="InterPro" id="IPR016024">
    <property type="entry name" value="ARM-type_fold"/>
</dbReference>
<dbReference type="InterPro" id="IPR002554">
    <property type="entry name" value="PP2A_B56"/>
</dbReference>
<dbReference type="AlphaFoldDB" id="A0A183P8D6"/>
<dbReference type="STRING" id="31246.A0A183P8D6"/>
<feature type="compositionally biased region" description="Low complexity" evidence="2">
    <location>
        <begin position="372"/>
        <end position="383"/>
    </location>
</feature>
<dbReference type="GO" id="GO:0007165">
    <property type="term" value="P:signal transduction"/>
    <property type="evidence" value="ECO:0007669"/>
    <property type="project" value="InterPro"/>
</dbReference>
<evidence type="ECO:0000256" key="1">
    <source>
        <dbReference type="ARBA" id="ARBA00009745"/>
    </source>
</evidence>
<dbReference type="SUPFAM" id="SSF48371">
    <property type="entry name" value="ARM repeat"/>
    <property type="match status" value="1"/>
</dbReference>
<evidence type="ECO:0000256" key="2">
    <source>
        <dbReference type="SAM" id="MobiDB-lite"/>
    </source>
</evidence>
<keyword evidence="4" id="KW-1185">Reference proteome</keyword>
<feature type="compositionally biased region" description="Polar residues" evidence="2">
    <location>
        <begin position="325"/>
        <end position="364"/>
    </location>
</feature>
<dbReference type="Gene3D" id="1.25.10.10">
    <property type="entry name" value="Leucine-rich Repeat Variant"/>
    <property type="match status" value="1"/>
</dbReference>
<protein>
    <submittedName>
        <fullName evidence="3">Uncharacterized protein</fullName>
    </submittedName>
</protein>
<reference evidence="3 4" key="1">
    <citation type="submission" date="2018-11" db="EMBL/GenBank/DDBJ databases">
        <authorList>
            <consortium name="Pathogen Informatics"/>
        </authorList>
    </citation>
    <scope>NUCLEOTIDE SEQUENCE [LARGE SCALE GENOMIC DNA]</scope>
    <source>
        <strain>Denwood</strain>
        <strain evidence="4">Zambia</strain>
    </source>
</reference>
<dbReference type="PANTHER" id="PTHR10257:SF3">
    <property type="entry name" value="SERINE_THREONINE-PROTEIN PHOSPHATASE 2A 56 KDA REGULATORY SUBUNIT GAMMA ISOFORM"/>
    <property type="match status" value="1"/>
</dbReference>
<dbReference type="GO" id="GO:0000159">
    <property type="term" value="C:protein phosphatase type 2A complex"/>
    <property type="evidence" value="ECO:0007669"/>
    <property type="project" value="InterPro"/>
</dbReference>
<dbReference type="PANTHER" id="PTHR10257">
    <property type="entry name" value="SERINE/THREONINE PROTEIN PHOSPHATASE 2A PP2A REGULATORY SUBUNIT B"/>
    <property type="match status" value="1"/>
</dbReference>
<gene>
    <name evidence="3" type="ORF">SMTD_LOCUS10622</name>
</gene>
<dbReference type="Proteomes" id="UP000269396">
    <property type="component" value="Unassembled WGS sequence"/>
</dbReference>
<organism evidence="3 4">
    <name type="scientific">Schistosoma mattheei</name>
    <dbReference type="NCBI Taxonomy" id="31246"/>
    <lineage>
        <taxon>Eukaryota</taxon>
        <taxon>Metazoa</taxon>
        <taxon>Spiralia</taxon>
        <taxon>Lophotrochozoa</taxon>
        <taxon>Platyhelminthes</taxon>
        <taxon>Trematoda</taxon>
        <taxon>Digenea</taxon>
        <taxon>Strigeidida</taxon>
        <taxon>Schistosomatoidea</taxon>
        <taxon>Schistosomatidae</taxon>
        <taxon>Schistosoma</taxon>
    </lineage>
</organism>
<proteinExistence type="inferred from homology"/>
<comment type="similarity">
    <text evidence="1">Belongs to the phosphatase 2A regulatory subunit B56 family.</text>
</comment>
<sequence>MVHKGSSILKEQMAYEPIIDHRLPWDYISLRCSTALWIRPSGRRLRIVHDGLLRFWPRTNSIKEMLFLNELEACLECTGPIEFQAIIPEIFPRLAKCIESLHFQVSERVLMFWNNEYLLSLMSENIDKVLPIIFNSLAQSRNHWNKTVHGLICNVLNWAIETDQKLVEQCSSKLIEEQKKNTERLQKHQAYWNRVELAAQKAKQPSVNFPVSVRTPSFTTDYASLPGTSNTLGSSSVVTSLSNIPPESSTAIITSVSSVLLTSNKSNSQVIQRQQQSSQMLNPTDNNTRSNTTVNSLTSVSNLNKKLSSPKASTSITYTARKPMSSLQKQPLRSNTSLTANKDTLSSSAVSSGQITSGTNSSTIKTERSTNLRRTTTLRSLNT</sequence>
<name>A0A183P8D6_9TREM</name>
<dbReference type="Pfam" id="PF01603">
    <property type="entry name" value="B56"/>
    <property type="match status" value="1"/>
</dbReference>
<evidence type="ECO:0000313" key="3">
    <source>
        <dbReference type="EMBL" id="VDP55309.1"/>
    </source>
</evidence>
<dbReference type="GO" id="GO:0019888">
    <property type="term" value="F:protein phosphatase regulator activity"/>
    <property type="evidence" value="ECO:0007669"/>
    <property type="project" value="InterPro"/>
</dbReference>
<evidence type="ECO:0000313" key="4">
    <source>
        <dbReference type="Proteomes" id="UP000269396"/>
    </source>
</evidence>
<feature type="region of interest" description="Disordered" evidence="2">
    <location>
        <begin position="270"/>
        <end position="383"/>
    </location>
</feature>
<dbReference type="InterPro" id="IPR011989">
    <property type="entry name" value="ARM-like"/>
</dbReference>
<dbReference type="EMBL" id="UZAL01030742">
    <property type="protein sequence ID" value="VDP55309.1"/>
    <property type="molecule type" value="Genomic_DNA"/>
</dbReference>
<feature type="compositionally biased region" description="Low complexity" evidence="2">
    <location>
        <begin position="286"/>
        <end position="309"/>
    </location>
</feature>
<accession>A0A183P8D6</accession>